<protein>
    <submittedName>
        <fullName evidence="1">Agglutinin biogenesis protein MshP</fullName>
    </submittedName>
</protein>
<dbReference type="Proteomes" id="UP001238603">
    <property type="component" value="Unassembled WGS sequence"/>
</dbReference>
<evidence type="ECO:0000313" key="2">
    <source>
        <dbReference type="Proteomes" id="UP001238603"/>
    </source>
</evidence>
<reference evidence="1 2" key="1">
    <citation type="submission" date="2023-06" db="EMBL/GenBank/DDBJ databases">
        <title>Pelomonas sp. APW6 16S ribosomal RNA gene genome sequencing and assembly.</title>
        <authorList>
            <person name="Woo H."/>
        </authorList>
    </citation>
    <scope>NUCLEOTIDE SEQUENCE [LARGE SCALE GENOMIC DNA]</scope>
    <source>
        <strain evidence="1 2">APW6</strain>
    </source>
</reference>
<sequence length="156" mass="16084">MTRHRQSGFTMASLLFILVVLAALGAAMALFTQRQHMGSAAELAASRAYQAAYAGLEFGSFQALRNPAPPAAAPACFSQTNLSFASSTDPALADFTVTVSCVRTPGTGTVSDGATTLVFYDITAVACNQPAGGVCPAGATPAATYVERSLSRRVSR</sequence>
<dbReference type="RefSeq" id="WP_285984597.1">
    <property type="nucleotide sequence ID" value="NZ_JASVDS010000009.1"/>
</dbReference>
<evidence type="ECO:0000313" key="1">
    <source>
        <dbReference type="EMBL" id="MDL5034526.1"/>
    </source>
</evidence>
<comment type="caution">
    <text evidence="1">The sequence shown here is derived from an EMBL/GenBank/DDBJ whole genome shotgun (WGS) entry which is preliminary data.</text>
</comment>
<keyword evidence="2" id="KW-1185">Reference proteome</keyword>
<organism evidence="1 2">
    <name type="scientific">Roseateles subflavus</name>
    <dbReference type="NCBI Taxonomy" id="3053353"/>
    <lineage>
        <taxon>Bacteria</taxon>
        <taxon>Pseudomonadati</taxon>
        <taxon>Pseudomonadota</taxon>
        <taxon>Betaproteobacteria</taxon>
        <taxon>Burkholderiales</taxon>
        <taxon>Sphaerotilaceae</taxon>
        <taxon>Roseateles</taxon>
    </lineage>
</organism>
<dbReference type="EMBL" id="JASVDS010000009">
    <property type="protein sequence ID" value="MDL5034526.1"/>
    <property type="molecule type" value="Genomic_DNA"/>
</dbReference>
<gene>
    <name evidence="1" type="ORF">QRD43_21660</name>
</gene>
<accession>A0ABT7LSR8</accession>
<name>A0ABT7LSR8_9BURK</name>
<proteinExistence type="predicted"/>